<feature type="region of interest" description="Disordered" evidence="3">
    <location>
        <begin position="112"/>
        <end position="147"/>
    </location>
</feature>
<dbReference type="Pfam" id="PF00168">
    <property type="entry name" value="C2"/>
    <property type="match status" value="1"/>
</dbReference>
<comment type="catalytic activity">
    <reaction evidence="2">
        <text>a 1,2-diacyl-sn-glycero-3-phospho-(1D-myo-inositol-4,5-bisphosphate) + H2O = 1D-myo-inositol 1,4,5-trisphosphate + a 1,2-diacyl-sn-glycerol + H(+)</text>
        <dbReference type="Rhea" id="RHEA:33179"/>
        <dbReference type="ChEBI" id="CHEBI:15377"/>
        <dbReference type="ChEBI" id="CHEBI:15378"/>
        <dbReference type="ChEBI" id="CHEBI:17815"/>
        <dbReference type="ChEBI" id="CHEBI:58456"/>
        <dbReference type="ChEBI" id="CHEBI:203600"/>
        <dbReference type="EC" id="3.1.4.11"/>
    </reaction>
</comment>
<dbReference type="Gene3D" id="2.60.40.150">
    <property type="entry name" value="C2 domain"/>
    <property type="match status" value="1"/>
</dbReference>
<organism evidence="6 7">
    <name type="scientific">Dothistroma septosporum (strain NZE10 / CBS 128990)</name>
    <name type="common">Red band needle blight fungus</name>
    <name type="synonym">Mycosphaerella pini</name>
    <dbReference type="NCBI Taxonomy" id="675120"/>
    <lineage>
        <taxon>Eukaryota</taxon>
        <taxon>Fungi</taxon>
        <taxon>Dikarya</taxon>
        <taxon>Ascomycota</taxon>
        <taxon>Pezizomycotina</taxon>
        <taxon>Dothideomycetes</taxon>
        <taxon>Dothideomycetidae</taxon>
        <taxon>Mycosphaerellales</taxon>
        <taxon>Mycosphaerellaceae</taxon>
        <taxon>Dothistroma</taxon>
    </lineage>
</organism>
<dbReference type="EMBL" id="KB446535">
    <property type="protein sequence ID" value="EME49381.1"/>
    <property type="molecule type" value="Genomic_DNA"/>
</dbReference>
<dbReference type="SUPFAM" id="SSF51695">
    <property type="entry name" value="PLC-like phosphodiesterases"/>
    <property type="match status" value="1"/>
</dbReference>
<feature type="compositionally biased region" description="Basic and acidic residues" evidence="3">
    <location>
        <begin position="91"/>
        <end position="100"/>
    </location>
</feature>
<keyword evidence="2" id="KW-0442">Lipid degradation</keyword>
<sequence>MAGGCVGGFDAFVDHLVKPESSAALPIKEDLSHALSHYYISSSHNTYLSGNQLWGKVTTNAYKDVLMRGCRCIEVDIWDGDSPSSSEAEPEDLRKDDHDVSKLSERLKKGFSRLRSHSQSAQGQPDSPGGRDDHQMPTPWRTTSGRDEPVIYHGYTATREMPFRKMCGAVRDYAFRTTDLPLIVSLEVHCSPAQQDVMVELMNDYWKPYLYRAPADFSDTSPLPPLASLKKTILIKVKYTPPEKAKTAQARRTHSEDQDSSGTEGEGAVMKGRISEGLSSMGILTRASHFHDFDQPEAKLPTHVFSLGENKLLDACEQQPDKLFNHNLHHLMRAYPKGTRVRSSNLDPAPLWRFGLQMVALNFQRINAAMMLNAAQFDGTGGWVLKPKGYLPVEGERPKPESVSCDLSVKIHAAQCLGHEDDVPDAYVKCELHVDSQPGPHQRQLPNGAKSKGGQRKYRTATRHSRDPDFAGELALFSNIEEVVPELSFVRIKIMDDALAQKDKLLGWICYRLDKLPQGLLLVPLRGEDFKLTGGKLLLEVHTKNLSTAQAQ</sequence>
<dbReference type="Pfam" id="PF00387">
    <property type="entry name" value="PI-PLC-Y"/>
    <property type="match status" value="1"/>
</dbReference>
<dbReference type="SUPFAM" id="SSF49562">
    <property type="entry name" value="C2 domain (Calcium/lipid-binding domain, CaLB)"/>
    <property type="match status" value="1"/>
</dbReference>
<evidence type="ECO:0000313" key="7">
    <source>
        <dbReference type="Proteomes" id="UP000016933"/>
    </source>
</evidence>
<dbReference type="EC" id="3.1.4.11" evidence="2"/>
<dbReference type="SMART" id="SM00149">
    <property type="entry name" value="PLCYc"/>
    <property type="match status" value="1"/>
</dbReference>
<name>N1Q0T2_DOTSN</name>
<dbReference type="PROSITE" id="PS50008">
    <property type="entry name" value="PIPLC_Y_DOMAIN"/>
    <property type="match status" value="1"/>
</dbReference>
<dbReference type="GO" id="GO:0016042">
    <property type="term" value="P:lipid catabolic process"/>
    <property type="evidence" value="ECO:0007669"/>
    <property type="project" value="UniProtKB-KW"/>
</dbReference>
<dbReference type="HOGENOM" id="CLU_002738_3_0_1"/>
<dbReference type="AlphaFoldDB" id="N1Q0T2"/>
<evidence type="ECO:0000256" key="1">
    <source>
        <dbReference type="ARBA" id="ARBA00023224"/>
    </source>
</evidence>
<dbReference type="InterPro" id="IPR035892">
    <property type="entry name" value="C2_domain_sf"/>
</dbReference>
<evidence type="ECO:0000256" key="2">
    <source>
        <dbReference type="RuleBase" id="RU361133"/>
    </source>
</evidence>
<keyword evidence="2" id="KW-0378">Hydrolase</keyword>
<proteinExistence type="predicted"/>
<dbReference type="Gene3D" id="3.20.20.190">
    <property type="entry name" value="Phosphatidylinositol (PI) phosphodiesterase"/>
    <property type="match status" value="1"/>
</dbReference>
<dbReference type="GO" id="GO:0048015">
    <property type="term" value="P:phosphatidylinositol-mediated signaling"/>
    <property type="evidence" value="ECO:0007669"/>
    <property type="project" value="TreeGrafter"/>
</dbReference>
<dbReference type="GO" id="GO:0004435">
    <property type="term" value="F:phosphatidylinositol-4,5-bisphosphate phospholipase C activity"/>
    <property type="evidence" value="ECO:0007669"/>
    <property type="project" value="UniProtKB-EC"/>
</dbReference>
<dbReference type="Proteomes" id="UP000016933">
    <property type="component" value="Unassembled WGS sequence"/>
</dbReference>
<evidence type="ECO:0000259" key="4">
    <source>
        <dbReference type="PROSITE" id="PS50004"/>
    </source>
</evidence>
<feature type="region of interest" description="Disordered" evidence="3">
    <location>
        <begin position="436"/>
        <end position="464"/>
    </location>
</feature>
<keyword evidence="1" id="KW-0807">Transducer</keyword>
<dbReference type="STRING" id="675120.N1Q0T2"/>
<feature type="region of interest" description="Disordered" evidence="3">
    <location>
        <begin position="244"/>
        <end position="268"/>
    </location>
</feature>
<reference evidence="7" key="1">
    <citation type="journal article" date="2012" name="PLoS Genet.">
        <title>The genomes of the fungal plant pathogens Cladosporium fulvum and Dothistroma septosporum reveal adaptation to different hosts and lifestyles but also signatures of common ancestry.</title>
        <authorList>
            <person name="de Wit P.J.G.M."/>
            <person name="van der Burgt A."/>
            <person name="Oekmen B."/>
            <person name="Stergiopoulos I."/>
            <person name="Abd-Elsalam K.A."/>
            <person name="Aerts A.L."/>
            <person name="Bahkali A.H."/>
            <person name="Beenen H.G."/>
            <person name="Chettri P."/>
            <person name="Cox M.P."/>
            <person name="Datema E."/>
            <person name="de Vries R.P."/>
            <person name="Dhillon B."/>
            <person name="Ganley A.R."/>
            <person name="Griffiths S.A."/>
            <person name="Guo Y."/>
            <person name="Hamelin R.C."/>
            <person name="Henrissat B."/>
            <person name="Kabir M.S."/>
            <person name="Jashni M.K."/>
            <person name="Kema G."/>
            <person name="Klaubauf S."/>
            <person name="Lapidus A."/>
            <person name="Levasseur A."/>
            <person name="Lindquist E."/>
            <person name="Mehrabi R."/>
            <person name="Ohm R.A."/>
            <person name="Owen T.J."/>
            <person name="Salamov A."/>
            <person name="Schwelm A."/>
            <person name="Schijlen E."/>
            <person name="Sun H."/>
            <person name="van den Burg H.A."/>
            <person name="van Ham R.C.H.J."/>
            <person name="Zhang S."/>
            <person name="Goodwin S.B."/>
            <person name="Grigoriev I.V."/>
            <person name="Collemare J."/>
            <person name="Bradshaw R.E."/>
        </authorList>
    </citation>
    <scope>NUCLEOTIDE SEQUENCE [LARGE SCALE GENOMIC DNA]</scope>
    <source>
        <strain evidence="7">NZE10 / CBS 128990</strain>
    </source>
</reference>
<dbReference type="PROSITE" id="PS50004">
    <property type="entry name" value="C2"/>
    <property type="match status" value="1"/>
</dbReference>
<dbReference type="PANTHER" id="PTHR10336">
    <property type="entry name" value="PHOSPHOINOSITIDE-SPECIFIC PHOSPHOLIPASE C FAMILY PROTEIN"/>
    <property type="match status" value="1"/>
</dbReference>
<dbReference type="Pfam" id="PF00388">
    <property type="entry name" value="PI-PLC-X"/>
    <property type="match status" value="1"/>
</dbReference>
<protein>
    <recommendedName>
        <fullName evidence="2">Phosphoinositide phospholipase C</fullName>
        <ecNumber evidence="2">3.1.4.11</ecNumber>
    </recommendedName>
</protein>
<dbReference type="eggNOG" id="KOG0169">
    <property type="taxonomic scope" value="Eukaryota"/>
</dbReference>
<dbReference type="InterPro" id="IPR000909">
    <property type="entry name" value="PLipase_C_PInositol-sp_X_dom"/>
</dbReference>
<gene>
    <name evidence="6" type="ORF">DOTSEDRAFT_84787</name>
</gene>
<dbReference type="InterPro" id="IPR001711">
    <property type="entry name" value="PLipase_C_Pinositol-sp_Y"/>
</dbReference>
<dbReference type="PANTHER" id="PTHR10336:SF82">
    <property type="entry name" value="PHOSPHOINOSITIDE PHOSPHOLIPASE C"/>
    <property type="match status" value="1"/>
</dbReference>
<dbReference type="InterPro" id="IPR017946">
    <property type="entry name" value="PLC-like_Pdiesterase_TIM-brl"/>
</dbReference>
<feature type="region of interest" description="Disordered" evidence="3">
    <location>
        <begin position="81"/>
        <end position="100"/>
    </location>
</feature>
<feature type="domain" description="C2" evidence="4">
    <location>
        <begin position="387"/>
        <end position="527"/>
    </location>
</feature>
<reference evidence="6 7" key="2">
    <citation type="journal article" date="2012" name="PLoS Pathog.">
        <title>Diverse lifestyles and strategies of plant pathogenesis encoded in the genomes of eighteen Dothideomycetes fungi.</title>
        <authorList>
            <person name="Ohm R.A."/>
            <person name="Feau N."/>
            <person name="Henrissat B."/>
            <person name="Schoch C.L."/>
            <person name="Horwitz B.A."/>
            <person name="Barry K.W."/>
            <person name="Condon B.J."/>
            <person name="Copeland A.C."/>
            <person name="Dhillon B."/>
            <person name="Glaser F."/>
            <person name="Hesse C.N."/>
            <person name="Kosti I."/>
            <person name="LaButti K."/>
            <person name="Lindquist E.A."/>
            <person name="Lucas S."/>
            <person name="Salamov A.A."/>
            <person name="Bradshaw R.E."/>
            <person name="Ciuffetti L."/>
            <person name="Hamelin R.C."/>
            <person name="Kema G.H.J."/>
            <person name="Lawrence C."/>
            <person name="Scott J.A."/>
            <person name="Spatafora J.W."/>
            <person name="Turgeon B.G."/>
            <person name="de Wit P.J.G.M."/>
            <person name="Zhong S."/>
            <person name="Goodwin S.B."/>
            <person name="Grigoriev I.V."/>
        </authorList>
    </citation>
    <scope>NUCLEOTIDE SEQUENCE [LARGE SCALE GENOMIC DNA]</scope>
    <source>
        <strain evidence="7">NZE10 / CBS 128990</strain>
    </source>
</reference>
<evidence type="ECO:0000313" key="6">
    <source>
        <dbReference type="EMBL" id="EME49381.1"/>
    </source>
</evidence>
<evidence type="ECO:0000256" key="3">
    <source>
        <dbReference type="SAM" id="MobiDB-lite"/>
    </source>
</evidence>
<dbReference type="PRINTS" id="PR00390">
    <property type="entry name" value="PHPHLIPASEC"/>
</dbReference>
<dbReference type="OrthoDB" id="269822at2759"/>
<dbReference type="OMA" id="FCFNRRF"/>
<dbReference type="PROSITE" id="PS50007">
    <property type="entry name" value="PIPLC_X_DOMAIN"/>
    <property type="match status" value="1"/>
</dbReference>
<evidence type="ECO:0000259" key="5">
    <source>
        <dbReference type="PROSITE" id="PS50008"/>
    </source>
</evidence>
<keyword evidence="2" id="KW-0443">Lipid metabolism</keyword>
<keyword evidence="7" id="KW-1185">Reference proteome</keyword>
<dbReference type="SMART" id="SM00148">
    <property type="entry name" value="PLCXc"/>
    <property type="match status" value="1"/>
</dbReference>
<dbReference type="InterPro" id="IPR001192">
    <property type="entry name" value="PI-PLC_fam"/>
</dbReference>
<feature type="domain" description="PI-PLC Y-box" evidence="5">
    <location>
        <begin position="278"/>
        <end position="391"/>
    </location>
</feature>
<dbReference type="GO" id="GO:0051209">
    <property type="term" value="P:release of sequestered calcium ion into cytosol"/>
    <property type="evidence" value="ECO:0007669"/>
    <property type="project" value="TreeGrafter"/>
</dbReference>
<accession>N1Q0T2</accession>
<dbReference type="InterPro" id="IPR000008">
    <property type="entry name" value="C2_dom"/>
</dbReference>
<feature type="compositionally biased region" description="Basic residues" evidence="3">
    <location>
        <begin position="453"/>
        <end position="463"/>
    </location>
</feature>